<protein>
    <submittedName>
        <fullName evidence="2">DUF448 domain-containing protein</fullName>
    </submittedName>
</protein>
<dbReference type="EMBL" id="JBHRZO010000006">
    <property type="protein sequence ID" value="MFC3847231.1"/>
    <property type="molecule type" value="Genomic_DNA"/>
</dbReference>
<dbReference type="InterPro" id="IPR007393">
    <property type="entry name" value="YlxR_dom"/>
</dbReference>
<gene>
    <name evidence="2" type="ORF">ACFOPX_01605</name>
</gene>
<evidence type="ECO:0000313" key="2">
    <source>
        <dbReference type="EMBL" id="MFC3847231.1"/>
    </source>
</evidence>
<organism evidence="2 3">
    <name type="scientific">Helicobacter baculiformis</name>
    <dbReference type="NCBI Taxonomy" id="427351"/>
    <lineage>
        <taxon>Bacteria</taxon>
        <taxon>Pseudomonadati</taxon>
        <taxon>Campylobacterota</taxon>
        <taxon>Epsilonproteobacteria</taxon>
        <taxon>Campylobacterales</taxon>
        <taxon>Helicobacteraceae</taxon>
        <taxon>Helicobacter</taxon>
    </lineage>
</organism>
<dbReference type="Proteomes" id="UP001595783">
    <property type="component" value="Unassembled WGS sequence"/>
</dbReference>
<comment type="caution">
    <text evidence="2">The sequence shown here is derived from an EMBL/GenBank/DDBJ whole genome shotgun (WGS) entry which is preliminary data.</text>
</comment>
<accession>A0ABV7ZIK3</accession>
<dbReference type="RefSeq" id="WP_104751707.1">
    <property type="nucleotide sequence ID" value="NZ_FZMF01000005.1"/>
</dbReference>
<sequence>MKTSVFFSKNAVRTCVCCRERLMQAELLRFSVQGSKIVVFQGSGRSFYLCGACLHAKNVYKQVLKVRHAPKNKNYIQAWLEEVRAS</sequence>
<dbReference type="SUPFAM" id="SSF64376">
    <property type="entry name" value="YlxR-like"/>
    <property type="match status" value="1"/>
</dbReference>
<dbReference type="InterPro" id="IPR035931">
    <property type="entry name" value="YlxR-like_sf"/>
</dbReference>
<name>A0ABV7ZIK3_9HELI</name>
<evidence type="ECO:0000259" key="1">
    <source>
        <dbReference type="Pfam" id="PF04296"/>
    </source>
</evidence>
<dbReference type="Pfam" id="PF04296">
    <property type="entry name" value="YlxR"/>
    <property type="match status" value="1"/>
</dbReference>
<keyword evidence="3" id="KW-1185">Reference proteome</keyword>
<reference evidence="3" key="1">
    <citation type="journal article" date="2019" name="Int. J. Syst. Evol. Microbiol.">
        <title>The Global Catalogue of Microorganisms (GCM) 10K type strain sequencing project: providing services to taxonomists for standard genome sequencing and annotation.</title>
        <authorList>
            <consortium name="The Broad Institute Genomics Platform"/>
            <consortium name="The Broad Institute Genome Sequencing Center for Infectious Disease"/>
            <person name="Wu L."/>
            <person name="Ma J."/>
        </authorList>
    </citation>
    <scope>NUCLEOTIDE SEQUENCE [LARGE SCALE GENOMIC DNA]</scope>
    <source>
        <strain evidence="3">CCUG 53816</strain>
    </source>
</reference>
<feature type="domain" description="YlxR" evidence="1">
    <location>
        <begin position="13"/>
        <end position="54"/>
    </location>
</feature>
<evidence type="ECO:0000313" key="3">
    <source>
        <dbReference type="Proteomes" id="UP001595783"/>
    </source>
</evidence>
<dbReference type="Gene3D" id="3.30.1230.10">
    <property type="entry name" value="YlxR-like"/>
    <property type="match status" value="1"/>
</dbReference>
<proteinExistence type="predicted"/>